<dbReference type="Gene3D" id="3.40.50.150">
    <property type="entry name" value="Vaccinia Virus protein VP39"/>
    <property type="match status" value="1"/>
</dbReference>
<comment type="caution">
    <text evidence="15">The sequence shown here is derived from an EMBL/GenBank/DDBJ whole genome shotgun (WGS) entry which is preliminary data.</text>
</comment>
<dbReference type="InterPro" id="IPR020806">
    <property type="entry name" value="PKS_PP-bd"/>
</dbReference>
<dbReference type="CDD" id="cd00833">
    <property type="entry name" value="PKS"/>
    <property type="match status" value="1"/>
</dbReference>
<dbReference type="PANTHER" id="PTHR43775">
    <property type="entry name" value="FATTY ACID SYNTHASE"/>
    <property type="match status" value="1"/>
</dbReference>
<dbReference type="InterPro" id="IPR001227">
    <property type="entry name" value="Ac_transferase_dom_sf"/>
</dbReference>
<dbReference type="InterPro" id="IPR001242">
    <property type="entry name" value="Condensation_dom"/>
</dbReference>
<dbReference type="PROSITE" id="PS00012">
    <property type="entry name" value="PHOSPHOPANTETHEINE"/>
    <property type="match status" value="1"/>
</dbReference>
<evidence type="ECO:0000313" key="16">
    <source>
        <dbReference type="Proteomes" id="UP001227543"/>
    </source>
</evidence>
<evidence type="ECO:0000256" key="5">
    <source>
        <dbReference type="ARBA" id="ARBA00022679"/>
    </source>
</evidence>
<dbReference type="Pfam" id="PF00698">
    <property type="entry name" value="Acyl_transf_1"/>
    <property type="match status" value="1"/>
</dbReference>
<dbReference type="PROSITE" id="PS52004">
    <property type="entry name" value="KS3_2"/>
    <property type="match status" value="1"/>
</dbReference>
<organism evidence="15 16">
    <name type="scientific">Colletotrichum tamarilloi</name>
    <dbReference type="NCBI Taxonomy" id="1209934"/>
    <lineage>
        <taxon>Eukaryota</taxon>
        <taxon>Fungi</taxon>
        <taxon>Dikarya</taxon>
        <taxon>Ascomycota</taxon>
        <taxon>Pezizomycotina</taxon>
        <taxon>Sordariomycetes</taxon>
        <taxon>Hypocreomycetidae</taxon>
        <taxon>Glomerellales</taxon>
        <taxon>Glomerellaceae</taxon>
        <taxon>Colletotrichum</taxon>
        <taxon>Colletotrichum acutatum species complex</taxon>
    </lineage>
</organism>
<dbReference type="Gene3D" id="3.40.50.12780">
    <property type="entry name" value="N-terminal domain of ligase-like"/>
    <property type="match status" value="1"/>
</dbReference>
<dbReference type="Pfam" id="PF00550">
    <property type="entry name" value="PP-binding"/>
    <property type="match status" value="2"/>
</dbReference>
<dbReference type="SUPFAM" id="SSF55048">
    <property type="entry name" value="Probable ACP-binding domain of malonyl-CoA ACP transacylase"/>
    <property type="match status" value="1"/>
</dbReference>
<dbReference type="InterPro" id="IPR020841">
    <property type="entry name" value="PKS_Beta-ketoAc_synthase_dom"/>
</dbReference>
<sequence>MPTQQEPIAIIGSACRFPGGASSPTKLWELLKEPKDVLRDFARDRLNLEAFHHSDGEHHGATDVCSKGYILEEDSRLFDASFFNINPAEADAMDPQQRLTLETVYESLESAGYTLDQIQGSLTSVFLGVMTGDYHDIQQRDPETINRYHATGTSKSILSNRVSYYFDLRGPSITMDTACSSSLAALHLAVQSLRNGESSTAIAIGVNLIFDAAGYVAESKLHMLSPTSRSRMWDAGADGYARGEGVASVVLKPLSAAVRDGDHIESVIRETGMNSDGRTTGITMPSSAAQATLIRRTYDNAGLDPIVDRPQYFEAHGTGTLAGDPVEARAIRESFFSPETSSPEDAEKLFCGSIKTVIGHTEGCAGLAGLLKVSLALQNHTIPPNLLFNTLNPAIKPFYDRLCVPTTSIPWPKIPNGPRRASLNSFGFGGTNVHAIIESYTPEDLITSGDTFMNGLSHKFVGPLVVSSERESSLAETVGKYADFIKSHPDVDLEDLALVSQTKRSLFSTRAFFSGETRDKLIEFLEMARETSHTGAEIGIKAPSASAGPPAILGIFTGQGAQWASMGRLMIESSYQFRQSIMKCEDALRDISDAPSWSLVQELTAPEEVSRIGEAAISQPLCTAIQIAVVDVLAYSGVRFDSVVGHSSGEIAAVYAAGIISAADAMKIAYYRGLYAKLALSQSGARGSMMAIGLGFEDAMAFCDEPQFKGRIGLAASNSPTSTTLSGDEVAINEAKAILEEQKTFTRLLKVDTAYHSHHMMPCAKPYLAALKACNIKVNTPSDRCVWISSVHGHAELLDDEASLSVLSGQYWIDNMVRPVLFSEATECSLWRAGPFNLVLEIGPHPALKGPASQTMKTALGHILPYATFLRRGYNDVEAFSGGIGYIWSYLGSVVDFSGYRKAMHGPEAHPARMLKGLPSYAWHHDKIHWKEARLSRRYRLADKAPHELLGRRTIDDSETDLRWRNILKLSELPWVRGHVFQGLVLFPTSGYMAMAIQAAMEIADSRPVKFIEIRDLVIPRALTMEENHPGVESVFSIKRTYINDDDEAIFRGEFSCHTCSNEATGTLERNCAGSIIIDFGEPSADTLPPRAQGQSGVASVDTEEYYSSLLKIGLNYQGLFRGIKSVNRTMGYATTKASWNQSDVGDKYVMHPGPLDVAFHSIIAAFCTPLSGALWAPYLPVKVDRLALTPNIDYQGEPGQINFDVDTFVTRTTANTFEGDVHIIGPDGRTGLQAEGLTLKLFTEARPSDDRPMFSKTVWKTDVLGSLSNLEEISPDAEELALAEAIDRTSLFFIKKIFDHLSDADVSEWKWFHKAFFNASKACLQETRDGTHPTTRKEWLEDSEDLIMAYKENYSNQADIKLIHAVANNVVDVMTDDVQLLEIMLVDNMLSNLYTDGRAMKPLNNLIAELVENLSHKHPRMDILEIGAGTGGTTHSVLSRIGDAFGHYTYTDISAGFFENAKKRFEPHNKRITYKVLDIERDTTEQGILAGSQDLILASNVLHATRNLRETMANVRRLLKPGGYLIMMEVTGEFLQMMFLMGGLPGWWLGVDEGRVRGPGVGLTEWDTILQDVGFSGADKYVTDLPHAQKHACSVIVAQAVDERFQLLQDPLSSLDEVPLEQHLLIIGGKTLPVSRMIKSIERLASRFTDKVLLVESVDAILDRHVDTMTSVISLTEFEKPLFSEPMTEERLSKLQRLFSHATNTLWVTNGRLDEDPFANMMTGLGRALITELPQLSLQFLDVTKSTTFDARFIVESFLKLKLAKSPEFSRSPMLWSTEPELSLQEDVLRIPRVIMDDERNDRLNSLRRTITKDVLLAETEVIVCPTEDSLCLQEKAAWLRRHSAPGHRDSSLCVKQSVSLPFCKGIGPVLCAGTMGLKDETVLAFTAYHCSRVVITDSNTFITSVPGPIPNAILVATAHNLVATRLHSRLCAISSRNDAILIYGATPDMIAVLRTKSSGLRLVFATSEEEEMAQGSIFIHKRASARSIRLLLPRGIRYVVDLSYATNDTIKSRLVELYEQVTFSVDLADVLDGSDLLRQAFSSASESTASTFSIIPARDLPGLSPASLGYPTIVNWASTGSIPVTVQPINGGGLFSAEKTYLMVGLVSDLGRSICRWMIENGAKYIVITSRSAIVDSLWLSEMEALGAVISVHKMDVSERKSVQTVCDIIKKTLPPIAGVCNGALVLKDQLFVEMDASALNDVFAPKVAGTIHLDEYFSEPTLDFFILFSSMSSVVGNAGQANYNAASLFQAAVANKRRAKGLAASVMSLGMVADVGYIAQRGPSLMEKLKKVFYMPISEADAHLIFAEAVVASKPENADGTIEMVSGIQPFNYTSSTKARPPWFSNPRFSYFVREEEEAQESALGNLSSVHVKEQMDAAGSEEEATAALLAAFGARMESMLQMSAGSLNVEAPLLDVGIDSLLAVEIRTWFLKEVHVDVPVLKTLSGDNARDICADAAKKYMSAKMQDGGSKSADGPAGLEVEASTTSEQLSGTEASSVGTSSPEKEGSITTPSSVSEAGSDFKKLQQREEVVRTEKLSFAQSRLWFLNQFSEDPTSYNSLYVYDVKGNIQILRLRRAVSAAVTHHDAFRTCFSTRPSNGEPVQSILKTPEDCLKHIKNPEEDSVQHEMEALRKHNWNLADGDVFRMVLVSHSPDDHTMLIGYHHIIMDGVSLHVFMRDLNVLYAGKSINKATKQYLDLAMEERTAMENGLLDDKIDFWKREHSSPAETLSLLPFARVKSRPISESYANIESVRDVGRDFSERIKRASRGLSATPFHFYLAGMQTLLHRLLGVEDICIGITDANRTPESSQIIGFFLNLLPIRFQVEKAEKFGDLVKKTSQRYYAAQANSGVPFDVILDKVNMARDITHTPLFQVAMNYRQGNFSSIPLGGCSLTVKEGFDAKSPYDLAFSVTPTEGACYLQIVGRDDLYDQAATDLLLDMYVTLLDDAAKDTSKTLPECQLYDPRGVDRAIAIGRGEDIDFGWPDTLTERIDWIFSCHGDEVALKDTNTALTYSQLAGKVAGLAAILSGKAQLGSRIAVLCDPTVDWVVAMLAVLRAGAVYLPLDTKLPRERLAAILETSKPDLIICHALTRQRADDLSGNISIIDVTDNCDVKNVPNLEQSGSAAFILFTSGSTGTPKGIELTSAGIINYAATKASKLHLDREVVLQQSSLGFDMSIAQAFNALTNGGTLVIVPQESRGDPVALTKIMVDEGVTFTLGTPTEYLMLIRHGGGGIERQSSWRHACTGGEAVNGHLRDAFRRLEQVPTLTDCYGPTEISCCATMRTVDLDEEEAVISGSVGSANSNTSILIIDEDGIVVPSGIPGEICVGGVGVSQGYLDSDLSKEKFTENPFASARDVSMGWTTMYKTGDKGTLRSDGSLHFMGRMDGDTTIKIRGLRVDLEDVSNVIVRESKGEIADAVVTVRGDPAFLVAHVVLSKHSVVVEADLQIFASTLPLPSYMKPSLIIPLDRIPVSRNGKVDRLAIASLPIARLPAGQPGSPQGAKEMSLAEGELRLLWDSVLHQTSSHLINGEPLTSDSDFFLIGGTSLLLVMLQSAIRTSMGIEVSLKDMYHSSTLGGMTTLLLRRKSENHVPESIDWEAETALLSPLDLGIRGGTPRNAVAMEILITGSTGFLGGAILSSLLKSPKVARVHCIAIEANTKVPSHLQHDKITIHNGSLLEPRLGMSPETYTRLQNTVDAVILAGAQGHCLNNYATLRIPNVESTKVMGLFALPRRIPLHFISSNRVTLLDPAAKAAMPPVSVSRHSPRADGGEGFTAAKWASEVFLEKLSAAAVTEKKEEGLLPVTIHRPCAVVGDKAPLEDALNALLRFSKLMGAVPRIEGVNVEGYFDFKRVEDVAGEIATAVVTLHDPTTSSPYRDNSQAGGVSFRHYSSGVRVPPSEFKVYMEKSCGGKFLELDMDQWIEGARREGIEELIVAYLKAITERGERMVFPFMGSTLHKAELLC</sequence>
<dbReference type="InterPro" id="IPR016039">
    <property type="entry name" value="Thiolase-like"/>
</dbReference>
<evidence type="ECO:0000259" key="12">
    <source>
        <dbReference type="PROSITE" id="PS50075"/>
    </source>
</evidence>
<dbReference type="InterPro" id="IPR006162">
    <property type="entry name" value="Ppantetheine_attach_site"/>
</dbReference>
<dbReference type="InterPro" id="IPR014031">
    <property type="entry name" value="Ketoacyl_synth_C"/>
</dbReference>
<feature type="domain" description="Carrier" evidence="12">
    <location>
        <begin position="2387"/>
        <end position="2464"/>
    </location>
</feature>
<dbReference type="Gene3D" id="3.30.559.30">
    <property type="entry name" value="Nonribosomal peptide synthetase, condensation domain"/>
    <property type="match status" value="1"/>
</dbReference>
<dbReference type="Pfam" id="PF00501">
    <property type="entry name" value="AMP-binding"/>
    <property type="match status" value="1"/>
</dbReference>
<feature type="region of interest" description="Disordered" evidence="11">
    <location>
        <begin position="2470"/>
        <end position="2526"/>
    </location>
</feature>
<dbReference type="Gene3D" id="3.40.50.720">
    <property type="entry name" value="NAD(P)-binding Rossmann-like Domain"/>
    <property type="match status" value="2"/>
</dbReference>
<dbReference type="SMART" id="SM00822">
    <property type="entry name" value="PKS_KR"/>
    <property type="match status" value="1"/>
</dbReference>
<feature type="compositionally biased region" description="Polar residues" evidence="11">
    <location>
        <begin position="2487"/>
        <end position="2521"/>
    </location>
</feature>
<dbReference type="Gene3D" id="3.40.366.10">
    <property type="entry name" value="Malonyl-Coenzyme A Acyl Carrier Protein, domain 2"/>
    <property type="match status" value="1"/>
</dbReference>
<dbReference type="SUPFAM" id="SSF51735">
    <property type="entry name" value="NAD(P)-binding Rossmann-fold domains"/>
    <property type="match status" value="2"/>
</dbReference>
<dbReference type="InterPro" id="IPR014030">
    <property type="entry name" value="Ketoacyl_synth_N"/>
</dbReference>
<evidence type="ECO:0000256" key="3">
    <source>
        <dbReference type="ARBA" id="ARBA00022598"/>
    </source>
</evidence>
<evidence type="ECO:0000259" key="14">
    <source>
        <dbReference type="PROSITE" id="PS52019"/>
    </source>
</evidence>
<dbReference type="InterPro" id="IPR000873">
    <property type="entry name" value="AMP-dep_synth/lig_dom"/>
</dbReference>
<dbReference type="InterPro" id="IPR042104">
    <property type="entry name" value="PKS_dehydratase_sf"/>
</dbReference>
<dbReference type="InterPro" id="IPR013120">
    <property type="entry name" value="FAR_NAD-bd"/>
</dbReference>
<dbReference type="SUPFAM" id="SSF52151">
    <property type="entry name" value="FabD/lysophospholipase-like"/>
    <property type="match status" value="1"/>
</dbReference>
<dbReference type="SMART" id="SM00823">
    <property type="entry name" value="PKS_PP"/>
    <property type="match status" value="2"/>
</dbReference>
<evidence type="ECO:0000256" key="1">
    <source>
        <dbReference type="ARBA" id="ARBA00022450"/>
    </source>
</evidence>
<dbReference type="InterPro" id="IPR016035">
    <property type="entry name" value="Acyl_Trfase/lysoPLipase"/>
</dbReference>
<dbReference type="Pfam" id="PF16197">
    <property type="entry name" value="KAsynt_C_assoc"/>
    <property type="match status" value="1"/>
</dbReference>
<dbReference type="InterPro" id="IPR057326">
    <property type="entry name" value="KR_dom"/>
</dbReference>
<feature type="active site" description="Proton acceptor; for dehydratase activity" evidence="10">
    <location>
        <position position="979"/>
    </location>
</feature>
<feature type="domain" description="PKS/mFAS DH" evidence="14">
    <location>
        <begin position="947"/>
        <end position="1249"/>
    </location>
</feature>
<keyword evidence="3" id="KW-0436">Ligase</keyword>
<evidence type="ECO:0000313" key="15">
    <source>
        <dbReference type="EMBL" id="KAK1491542.1"/>
    </source>
</evidence>
<dbReference type="InterPro" id="IPR049900">
    <property type="entry name" value="PKS_mFAS_DH"/>
</dbReference>
<dbReference type="InterPro" id="IPR049552">
    <property type="entry name" value="PKS_DH_N"/>
</dbReference>
<keyword evidence="1" id="KW-0596">Phosphopantetheine</keyword>
<dbReference type="InterPro" id="IPR050091">
    <property type="entry name" value="PKS_NRPS_Biosynth_Enz"/>
</dbReference>
<evidence type="ECO:0000256" key="7">
    <source>
        <dbReference type="ARBA" id="ARBA00023002"/>
    </source>
</evidence>
<keyword evidence="7" id="KW-0560">Oxidoreductase</keyword>
<dbReference type="InterPro" id="IPR036736">
    <property type="entry name" value="ACP-like_sf"/>
</dbReference>
<dbReference type="Gene3D" id="3.40.47.10">
    <property type="match status" value="1"/>
</dbReference>
<dbReference type="InterPro" id="IPR018201">
    <property type="entry name" value="Ketoacyl_synth_AS"/>
</dbReference>
<dbReference type="InterPro" id="IPR023213">
    <property type="entry name" value="CAT-like_dom_sf"/>
</dbReference>
<keyword evidence="6" id="KW-0677">Repeat</keyword>
<evidence type="ECO:0000256" key="6">
    <source>
        <dbReference type="ARBA" id="ARBA00022737"/>
    </source>
</evidence>
<comment type="similarity">
    <text evidence="9">In the C-terminal section; belongs to the NRP synthetase family.</text>
</comment>
<dbReference type="SUPFAM" id="SSF47336">
    <property type="entry name" value="ACP-like"/>
    <property type="match status" value="2"/>
</dbReference>
<dbReference type="Gene3D" id="3.30.70.3290">
    <property type="match status" value="1"/>
</dbReference>
<dbReference type="CDD" id="cd19532">
    <property type="entry name" value="C_PKS-NRPS"/>
    <property type="match status" value="1"/>
</dbReference>
<evidence type="ECO:0000256" key="8">
    <source>
        <dbReference type="ARBA" id="ARBA00023268"/>
    </source>
</evidence>
<gene>
    <name evidence="15" type="ORF">CTAM01_10268</name>
</gene>
<dbReference type="SMART" id="SM00827">
    <property type="entry name" value="PKS_AT"/>
    <property type="match status" value="1"/>
</dbReference>
<evidence type="ECO:0000256" key="11">
    <source>
        <dbReference type="SAM" id="MobiDB-lite"/>
    </source>
</evidence>
<evidence type="ECO:0000256" key="2">
    <source>
        <dbReference type="ARBA" id="ARBA00022553"/>
    </source>
</evidence>
<dbReference type="Gene3D" id="1.10.1200.10">
    <property type="entry name" value="ACP-like"/>
    <property type="match status" value="1"/>
</dbReference>
<reference evidence="15 16" key="1">
    <citation type="submission" date="2016-10" db="EMBL/GenBank/DDBJ databases">
        <title>The genome sequence of Colletotrichum fioriniae PJ7.</title>
        <authorList>
            <person name="Baroncelli R."/>
        </authorList>
    </citation>
    <scope>NUCLEOTIDE SEQUENCE [LARGE SCALE GENOMIC DNA]</scope>
    <source>
        <strain evidence="15 16">Tom-12</strain>
    </source>
</reference>
<dbReference type="InterPro" id="IPR013217">
    <property type="entry name" value="Methyltransf_12"/>
</dbReference>
<dbReference type="Pfam" id="PF02801">
    <property type="entry name" value="Ketoacyl-synt_C"/>
    <property type="match status" value="1"/>
</dbReference>
<dbReference type="Pfam" id="PF14765">
    <property type="entry name" value="PS-DH"/>
    <property type="match status" value="1"/>
</dbReference>
<dbReference type="GeneID" id="85410522"/>
<dbReference type="SUPFAM" id="SSF56801">
    <property type="entry name" value="Acetyl-CoA synthetase-like"/>
    <property type="match status" value="1"/>
</dbReference>
<dbReference type="Pfam" id="PF07993">
    <property type="entry name" value="NAD_binding_4"/>
    <property type="match status" value="1"/>
</dbReference>
<feature type="region of interest" description="C-terminal hotdog fold" evidence="10">
    <location>
        <begin position="1098"/>
        <end position="1249"/>
    </location>
</feature>
<dbReference type="SMART" id="SM00826">
    <property type="entry name" value="PKS_DH"/>
    <property type="match status" value="1"/>
</dbReference>
<dbReference type="PANTHER" id="PTHR43775:SF20">
    <property type="entry name" value="HYBRID PKS-NRPS SYNTHETASE APDA"/>
    <property type="match status" value="1"/>
</dbReference>
<dbReference type="Proteomes" id="UP001227543">
    <property type="component" value="Unassembled WGS sequence"/>
</dbReference>
<dbReference type="InterPro" id="IPR032821">
    <property type="entry name" value="PKS_assoc"/>
</dbReference>
<dbReference type="Gene3D" id="3.30.300.30">
    <property type="match status" value="1"/>
</dbReference>
<dbReference type="InterPro" id="IPR036291">
    <property type="entry name" value="NAD(P)-bd_dom_sf"/>
</dbReference>
<dbReference type="CDD" id="cd02440">
    <property type="entry name" value="AdoMet_MTases"/>
    <property type="match status" value="1"/>
</dbReference>
<dbReference type="InterPro" id="IPR010071">
    <property type="entry name" value="AA_adenyl_dom"/>
</dbReference>
<dbReference type="PROSITE" id="PS52019">
    <property type="entry name" value="PKS_MFAS_DH"/>
    <property type="match status" value="1"/>
</dbReference>
<dbReference type="InterPro" id="IPR042099">
    <property type="entry name" value="ANL_N_sf"/>
</dbReference>
<dbReference type="SUPFAM" id="SSF53335">
    <property type="entry name" value="S-adenosyl-L-methionine-dependent methyltransferases"/>
    <property type="match status" value="1"/>
</dbReference>
<dbReference type="EMBL" id="MLFU01000046">
    <property type="protein sequence ID" value="KAK1491542.1"/>
    <property type="molecule type" value="Genomic_DNA"/>
</dbReference>
<dbReference type="InterPro" id="IPR045851">
    <property type="entry name" value="AMP-bd_C_sf"/>
</dbReference>
<dbReference type="CDD" id="cd05930">
    <property type="entry name" value="A_NRPS"/>
    <property type="match status" value="1"/>
</dbReference>
<dbReference type="InterPro" id="IPR009081">
    <property type="entry name" value="PP-bd_ACP"/>
</dbReference>
<feature type="domain" description="Ketosynthase family 3 (KS3)" evidence="13">
    <location>
        <begin position="5"/>
        <end position="439"/>
    </location>
</feature>
<evidence type="ECO:0000256" key="4">
    <source>
        <dbReference type="ARBA" id="ARBA00022603"/>
    </source>
</evidence>
<dbReference type="SUPFAM" id="SSF53901">
    <property type="entry name" value="Thiolase-like"/>
    <property type="match status" value="1"/>
</dbReference>
<dbReference type="Pfam" id="PF00668">
    <property type="entry name" value="Condensation"/>
    <property type="match status" value="1"/>
</dbReference>
<feature type="active site" description="Proton donor; for dehydratase activity" evidence="10">
    <location>
        <position position="1157"/>
    </location>
</feature>
<feature type="domain" description="Carrier" evidence="12">
    <location>
        <begin position="3511"/>
        <end position="3591"/>
    </location>
</feature>
<dbReference type="PROSITE" id="PS00455">
    <property type="entry name" value="AMP_BINDING"/>
    <property type="match status" value="1"/>
</dbReference>
<dbReference type="RefSeq" id="XP_060379057.1">
    <property type="nucleotide sequence ID" value="XM_060526284.1"/>
</dbReference>
<dbReference type="PROSITE" id="PS00606">
    <property type="entry name" value="KS3_1"/>
    <property type="match status" value="1"/>
</dbReference>
<dbReference type="InterPro" id="IPR020845">
    <property type="entry name" value="AMP-binding_CS"/>
</dbReference>
<dbReference type="InterPro" id="IPR049551">
    <property type="entry name" value="PKS_DH_C"/>
</dbReference>
<dbReference type="InterPro" id="IPR029063">
    <property type="entry name" value="SAM-dependent_MTases_sf"/>
</dbReference>
<keyword evidence="16" id="KW-1185">Reference proteome</keyword>
<accession>A0ABQ9R0T5</accession>
<dbReference type="SUPFAM" id="SSF52777">
    <property type="entry name" value="CoA-dependent acyltransferases"/>
    <property type="match status" value="2"/>
</dbReference>
<dbReference type="PROSITE" id="PS50075">
    <property type="entry name" value="CARRIER"/>
    <property type="match status" value="2"/>
</dbReference>
<keyword evidence="8" id="KW-0511">Multifunctional enzyme</keyword>
<dbReference type="InterPro" id="IPR016036">
    <property type="entry name" value="Malonyl_transacylase_ACP-bd"/>
</dbReference>
<dbReference type="Pfam" id="PF08659">
    <property type="entry name" value="KR"/>
    <property type="match status" value="1"/>
</dbReference>
<dbReference type="NCBIfam" id="TIGR01733">
    <property type="entry name" value="AA-adenyl-dom"/>
    <property type="match status" value="1"/>
</dbReference>
<keyword evidence="4" id="KW-0489">Methyltransferase</keyword>
<keyword evidence="2" id="KW-0597">Phosphoprotein</keyword>
<dbReference type="InterPro" id="IPR013968">
    <property type="entry name" value="PKS_KR"/>
</dbReference>
<dbReference type="SMART" id="SM00825">
    <property type="entry name" value="PKS_KS"/>
    <property type="match status" value="1"/>
</dbReference>
<dbReference type="Gene3D" id="3.30.559.10">
    <property type="entry name" value="Chloramphenicol acetyltransferase-like domain"/>
    <property type="match status" value="1"/>
</dbReference>
<keyword evidence="5" id="KW-0808">Transferase</keyword>
<evidence type="ECO:0000259" key="13">
    <source>
        <dbReference type="PROSITE" id="PS52004"/>
    </source>
</evidence>
<evidence type="ECO:0008006" key="17">
    <source>
        <dbReference type="Google" id="ProtNLM"/>
    </source>
</evidence>
<dbReference type="Pfam" id="PF21089">
    <property type="entry name" value="PKS_DH_N"/>
    <property type="match status" value="1"/>
</dbReference>
<feature type="region of interest" description="N-terminal hotdog fold" evidence="10">
    <location>
        <begin position="947"/>
        <end position="1083"/>
    </location>
</feature>
<dbReference type="InterPro" id="IPR020807">
    <property type="entry name" value="PKS_DH"/>
</dbReference>
<evidence type="ECO:0000256" key="10">
    <source>
        <dbReference type="PROSITE-ProRule" id="PRU01363"/>
    </source>
</evidence>
<protein>
    <recommendedName>
        <fullName evidence="17">Beta-ketoacyl synthase domain-containing protein</fullName>
    </recommendedName>
</protein>
<proteinExistence type="inferred from homology"/>
<dbReference type="InterPro" id="IPR014043">
    <property type="entry name" value="Acyl_transferase_dom"/>
</dbReference>
<dbReference type="Pfam" id="PF08242">
    <property type="entry name" value="Methyltransf_12"/>
    <property type="match status" value="1"/>
</dbReference>
<dbReference type="Gene3D" id="3.10.129.110">
    <property type="entry name" value="Polyketide synthase dehydratase"/>
    <property type="match status" value="1"/>
</dbReference>
<name>A0ABQ9R0T5_9PEZI</name>
<evidence type="ECO:0000256" key="9">
    <source>
        <dbReference type="ARBA" id="ARBA00029443"/>
    </source>
</evidence>
<dbReference type="Pfam" id="PF00109">
    <property type="entry name" value="ketoacyl-synt"/>
    <property type="match status" value="1"/>
</dbReference>